<organism evidence="1 2">
    <name type="scientific">Paenibacillus azoreducens</name>
    <dbReference type="NCBI Taxonomy" id="116718"/>
    <lineage>
        <taxon>Bacteria</taxon>
        <taxon>Bacillati</taxon>
        <taxon>Bacillota</taxon>
        <taxon>Bacilli</taxon>
        <taxon>Bacillales</taxon>
        <taxon>Paenibacillaceae</taxon>
        <taxon>Paenibacillus</taxon>
    </lineage>
</organism>
<sequence length="179" mass="20514">MIIELKMVFKVQGILQWWKEGKERGDAKIRETAPDYYKELIDKYGDKGRYYARSPEEYESLAKDPAKNFKINEKSKIERLAGLELEARGDLPGPIVRDTNPAGAEFIDATGVKWDVKGWYSKFAPKGYTLEKAIADIEESLSKGENVIIDSSKMFPEHIDEVREAVKELGLSDKLLWWP</sequence>
<reference evidence="1 2" key="1">
    <citation type="submission" date="2021-03" db="EMBL/GenBank/DDBJ databases">
        <title>Antimicrobial resistance genes in bacteria isolated from Japanese honey, and their potential for conferring macrolide and lincosamide resistance in the American foulbrood pathogen Paenibacillus larvae.</title>
        <authorList>
            <person name="Okamoto M."/>
            <person name="Kumagai M."/>
            <person name="Kanamori H."/>
            <person name="Takamatsu D."/>
        </authorList>
    </citation>
    <scope>NUCLEOTIDE SEQUENCE [LARGE SCALE GENOMIC DNA]</scope>
    <source>
        <strain evidence="1 2">J34TS1</strain>
    </source>
</reference>
<evidence type="ECO:0000313" key="2">
    <source>
        <dbReference type="Proteomes" id="UP000682811"/>
    </source>
</evidence>
<comment type="caution">
    <text evidence="1">The sequence shown here is derived from an EMBL/GenBank/DDBJ whole genome shotgun (WGS) entry which is preliminary data.</text>
</comment>
<dbReference type="EMBL" id="BORT01000002">
    <property type="protein sequence ID" value="GIO45977.1"/>
    <property type="molecule type" value="Genomic_DNA"/>
</dbReference>
<protein>
    <submittedName>
        <fullName evidence="1">Uncharacterized protein</fullName>
    </submittedName>
</protein>
<gene>
    <name evidence="1" type="ORF">J34TS1_07420</name>
</gene>
<evidence type="ECO:0000313" key="1">
    <source>
        <dbReference type="EMBL" id="GIO45977.1"/>
    </source>
</evidence>
<name>A0A919Y7A5_9BACL</name>
<dbReference type="RefSeq" id="WP_212977063.1">
    <property type="nucleotide sequence ID" value="NZ_AP025343.1"/>
</dbReference>
<dbReference type="AlphaFoldDB" id="A0A919Y7A5"/>
<proteinExistence type="predicted"/>
<dbReference type="Proteomes" id="UP000682811">
    <property type="component" value="Unassembled WGS sequence"/>
</dbReference>
<accession>A0A919Y7A5</accession>
<keyword evidence="2" id="KW-1185">Reference proteome</keyword>